<comment type="caution">
    <text evidence="3">The sequence shown here is derived from an EMBL/GenBank/DDBJ whole genome shotgun (WGS) entry which is preliminary data.</text>
</comment>
<name>A0A921GH60_9ACTN</name>
<evidence type="ECO:0000256" key="2">
    <source>
        <dbReference type="SAM" id="MobiDB-lite"/>
    </source>
</evidence>
<evidence type="ECO:0000313" key="4">
    <source>
        <dbReference type="Proteomes" id="UP000697330"/>
    </source>
</evidence>
<dbReference type="RefSeq" id="WP_274959709.1">
    <property type="nucleotide sequence ID" value="NZ_DYWQ01000157.1"/>
</dbReference>
<reference evidence="3" key="2">
    <citation type="submission" date="2021-09" db="EMBL/GenBank/DDBJ databases">
        <authorList>
            <person name="Gilroy R."/>
        </authorList>
    </citation>
    <scope>NUCLEOTIDE SEQUENCE</scope>
    <source>
        <strain evidence="3">CHK124-7917</strain>
    </source>
</reference>
<dbReference type="AlphaFoldDB" id="A0A921GH60"/>
<evidence type="ECO:0000313" key="3">
    <source>
        <dbReference type="EMBL" id="HJF46145.1"/>
    </source>
</evidence>
<evidence type="ECO:0000256" key="1">
    <source>
        <dbReference type="SAM" id="Coils"/>
    </source>
</evidence>
<feature type="region of interest" description="Disordered" evidence="2">
    <location>
        <begin position="93"/>
        <end position="132"/>
    </location>
</feature>
<reference evidence="3" key="1">
    <citation type="journal article" date="2021" name="PeerJ">
        <title>Extensive microbial diversity within the chicken gut microbiome revealed by metagenomics and culture.</title>
        <authorList>
            <person name="Gilroy R."/>
            <person name="Ravi A."/>
            <person name="Getino M."/>
            <person name="Pursley I."/>
            <person name="Horton D.L."/>
            <person name="Alikhan N.F."/>
            <person name="Baker D."/>
            <person name="Gharbi K."/>
            <person name="Hall N."/>
            <person name="Watson M."/>
            <person name="Adriaenssens E.M."/>
            <person name="Foster-Nyarko E."/>
            <person name="Jarju S."/>
            <person name="Secka A."/>
            <person name="Antonio M."/>
            <person name="Oren A."/>
            <person name="Chaudhuri R.R."/>
            <person name="La Ragione R."/>
            <person name="Hildebrand F."/>
            <person name="Pallen M.J."/>
        </authorList>
    </citation>
    <scope>NUCLEOTIDE SEQUENCE</scope>
    <source>
        <strain evidence="3">CHK124-7917</strain>
    </source>
</reference>
<sequence>MSKKTVSGMLASAPTMTVTPEHVEAMRKQAFRALRAYDAARDAAAKAADDARAKAQREERAKDAYLAARMTLDYACAQLGIADALPADACERYEREDEERRAKARAQRRAREAKQGGHPEQTPPYQAGVAQG</sequence>
<accession>A0A921GH60</accession>
<dbReference type="EMBL" id="DYWQ01000157">
    <property type="protein sequence ID" value="HJF46145.1"/>
    <property type="molecule type" value="Genomic_DNA"/>
</dbReference>
<keyword evidence="1" id="KW-0175">Coiled coil</keyword>
<organism evidence="3 4">
    <name type="scientific">Thermophilibacter provencensis</name>
    <dbReference type="NCBI Taxonomy" id="1852386"/>
    <lineage>
        <taxon>Bacteria</taxon>
        <taxon>Bacillati</taxon>
        <taxon>Actinomycetota</taxon>
        <taxon>Coriobacteriia</taxon>
        <taxon>Coriobacteriales</taxon>
        <taxon>Atopobiaceae</taxon>
        <taxon>Thermophilibacter</taxon>
    </lineage>
</organism>
<dbReference type="Proteomes" id="UP000697330">
    <property type="component" value="Unassembled WGS sequence"/>
</dbReference>
<protein>
    <submittedName>
        <fullName evidence="3">Uncharacterized protein</fullName>
    </submittedName>
</protein>
<gene>
    <name evidence="3" type="ORF">K8U72_10265</name>
</gene>
<feature type="coiled-coil region" evidence="1">
    <location>
        <begin position="41"/>
        <end position="68"/>
    </location>
</feature>
<proteinExistence type="predicted"/>